<dbReference type="Proteomes" id="UP000695022">
    <property type="component" value="Unplaced"/>
</dbReference>
<name>A0ABM1F2M7_PRICU</name>
<keyword evidence="2" id="KW-1185">Reference proteome</keyword>
<gene>
    <name evidence="3" type="primary">LOC106818513</name>
</gene>
<protein>
    <submittedName>
        <fullName evidence="3">Uncharacterized protein LOC106818513 isoform X1</fullName>
    </submittedName>
</protein>
<evidence type="ECO:0000313" key="2">
    <source>
        <dbReference type="Proteomes" id="UP000695022"/>
    </source>
</evidence>
<dbReference type="RefSeq" id="XP_014678698.1">
    <property type="nucleotide sequence ID" value="XM_014823212.1"/>
</dbReference>
<sequence length="345" mass="37366">MTRFLLIVVTAVGVQLYSAGLTHTGCVSHCHPNSHCHSHCDPHKSAPRQRRQASKLHNLPQDFLDKLSDAGTNALKSKYLEAAKLVKAQKTAVEAEEPKCKAAAEKATAALKEMNDEFIQTQCGPCIQEKCSAFTKQCDLGDLDKFSDIGDSFTDVFDFDIGDTLGDIGGGIADFGGDIGRGLGDVGSNVGDFFGGLFGKRRRRRQATVQNLPSPTCDSVADNEERKTSCLYYANECPCVSPYTQIDIESVCPAYSSAKAAYTDLYENNKWILSIPTGQLSMVFSSATVDAAKKVRDNVYMTTFNVVVTTGRSSATFGMELGLTKETLPATLPAILMRAIDTLRT</sequence>
<proteinExistence type="predicted"/>
<dbReference type="GeneID" id="106818513"/>
<keyword evidence="1" id="KW-0732">Signal</keyword>
<feature type="signal peptide" evidence="1">
    <location>
        <begin position="1"/>
        <end position="19"/>
    </location>
</feature>
<feature type="chain" id="PRO_5046691869" evidence="1">
    <location>
        <begin position="20"/>
        <end position="345"/>
    </location>
</feature>
<evidence type="ECO:0000313" key="3">
    <source>
        <dbReference type="RefSeq" id="XP_014678698.1"/>
    </source>
</evidence>
<organism evidence="2 3">
    <name type="scientific">Priapulus caudatus</name>
    <name type="common">Priapulid worm</name>
    <dbReference type="NCBI Taxonomy" id="37621"/>
    <lineage>
        <taxon>Eukaryota</taxon>
        <taxon>Metazoa</taxon>
        <taxon>Ecdysozoa</taxon>
        <taxon>Scalidophora</taxon>
        <taxon>Priapulida</taxon>
        <taxon>Priapulimorpha</taxon>
        <taxon>Priapulimorphida</taxon>
        <taxon>Priapulidae</taxon>
        <taxon>Priapulus</taxon>
    </lineage>
</organism>
<evidence type="ECO:0000256" key="1">
    <source>
        <dbReference type="SAM" id="SignalP"/>
    </source>
</evidence>
<reference evidence="3" key="1">
    <citation type="submission" date="2025-08" db="UniProtKB">
        <authorList>
            <consortium name="RefSeq"/>
        </authorList>
    </citation>
    <scope>IDENTIFICATION</scope>
</reference>
<accession>A0ABM1F2M7</accession>